<keyword evidence="5" id="KW-0573">Peptidoglycan synthesis</keyword>
<gene>
    <name evidence="11" type="ORF">CBF29_02560</name>
</gene>
<comment type="similarity">
    <text evidence="1 9">Belongs to the peptidase S11 family.</text>
</comment>
<dbReference type="GO" id="GO:0009002">
    <property type="term" value="F:serine-type D-Ala-D-Ala carboxypeptidase activity"/>
    <property type="evidence" value="ECO:0007669"/>
    <property type="project" value="InterPro"/>
</dbReference>
<dbReference type="Gene3D" id="3.40.710.10">
    <property type="entry name" value="DD-peptidase/beta-lactamase superfamily"/>
    <property type="match status" value="1"/>
</dbReference>
<evidence type="ECO:0000256" key="3">
    <source>
        <dbReference type="ARBA" id="ARBA00022801"/>
    </source>
</evidence>
<dbReference type="PANTHER" id="PTHR21581">
    <property type="entry name" value="D-ALANYL-D-ALANINE CARBOXYPEPTIDASE"/>
    <property type="match status" value="1"/>
</dbReference>
<dbReference type="GO" id="GO:0008360">
    <property type="term" value="P:regulation of cell shape"/>
    <property type="evidence" value="ECO:0007669"/>
    <property type="project" value="UniProtKB-KW"/>
</dbReference>
<accession>A0A430B4K0</accession>
<dbReference type="InterPro" id="IPR001967">
    <property type="entry name" value="Peptidase_S11_N"/>
</dbReference>
<evidence type="ECO:0000313" key="11">
    <source>
        <dbReference type="EMBL" id="RSU15233.1"/>
    </source>
</evidence>
<dbReference type="OrthoDB" id="9791132at2"/>
<evidence type="ECO:0000256" key="6">
    <source>
        <dbReference type="ARBA" id="ARBA00023316"/>
    </source>
</evidence>
<feature type="active site" description="Acyl-ester intermediate" evidence="7">
    <location>
        <position position="63"/>
    </location>
</feature>
<evidence type="ECO:0000256" key="8">
    <source>
        <dbReference type="PIRSR" id="PIRSR618044-2"/>
    </source>
</evidence>
<evidence type="ECO:0000259" key="10">
    <source>
        <dbReference type="Pfam" id="PF00768"/>
    </source>
</evidence>
<feature type="active site" description="Proton acceptor" evidence="7">
    <location>
        <position position="66"/>
    </location>
</feature>
<keyword evidence="12" id="KW-1185">Reference proteome</keyword>
<protein>
    <recommendedName>
        <fullName evidence="10">Peptidase S11 D-alanyl-D-alanine carboxypeptidase A N-terminal domain-containing protein</fullName>
    </recommendedName>
</protein>
<sequence length="292" mass="31452">MKKLVVALITLLGVTGLLLAFHGRSKNEVSLSGMTSDAIILTDFETGEVLAEKKSDKKIQIASLTKLMTALCVIESTANFNDTVILSEENLNRLAMEGMAVSGFSANDAVTVNDLLYGMMLPSGADAAEALAYYVSGSQDDFVMLMNNKAKELGLTKTHFSNVVGYDNKGNYSTAQDLMTLLTFALQSPLFKEIFMTQQKISQPTIFCPEGVLLESTLIKSGEHLGFDGGNILGGKTGYTNKAGLCLASMAEIQGRWYLLVNCHADGSPTTEPAHLIEAKEIYQRLAAKEGV</sequence>
<keyword evidence="4" id="KW-0133">Cell shape</keyword>
<dbReference type="InterPro" id="IPR012338">
    <property type="entry name" value="Beta-lactam/transpept-like"/>
</dbReference>
<name>A0A430B4K0_9ENTE</name>
<keyword evidence="6" id="KW-0961">Cell wall biogenesis/degradation</keyword>
<dbReference type="Pfam" id="PF00768">
    <property type="entry name" value="Peptidase_S11"/>
    <property type="match status" value="1"/>
</dbReference>
<evidence type="ECO:0000256" key="2">
    <source>
        <dbReference type="ARBA" id="ARBA00022729"/>
    </source>
</evidence>
<reference evidence="11 12" key="1">
    <citation type="submission" date="2017-05" db="EMBL/GenBank/DDBJ databases">
        <title>Vagococcus spp. assemblies.</title>
        <authorList>
            <person name="Gulvik C.A."/>
        </authorList>
    </citation>
    <scope>NUCLEOTIDE SEQUENCE [LARGE SCALE GENOMIC DNA]</scope>
    <source>
        <strain evidence="11 12">CCUG 51432</strain>
    </source>
</reference>
<comment type="caution">
    <text evidence="11">The sequence shown here is derived from an EMBL/GenBank/DDBJ whole genome shotgun (WGS) entry which is preliminary data.</text>
</comment>
<dbReference type="GO" id="GO:0009252">
    <property type="term" value="P:peptidoglycan biosynthetic process"/>
    <property type="evidence" value="ECO:0007669"/>
    <property type="project" value="UniProtKB-KW"/>
</dbReference>
<dbReference type="GO" id="GO:0071555">
    <property type="term" value="P:cell wall organization"/>
    <property type="evidence" value="ECO:0007669"/>
    <property type="project" value="UniProtKB-KW"/>
</dbReference>
<dbReference type="GO" id="GO:0006508">
    <property type="term" value="P:proteolysis"/>
    <property type="evidence" value="ECO:0007669"/>
    <property type="project" value="InterPro"/>
</dbReference>
<feature type="binding site" evidence="8">
    <location>
        <position position="236"/>
    </location>
    <ligand>
        <name>substrate</name>
    </ligand>
</feature>
<evidence type="ECO:0000256" key="9">
    <source>
        <dbReference type="RuleBase" id="RU004016"/>
    </source>
</evidence>
<evidence type="ECO:0000256" key="1">
    <source>
        <dbReference type="ARBA" id="ARBA00007164"/>
    </source>
</evidence>
<dbReference type="RefSeq" id="WP_126806966.1">
    <property type="nucleotide sequence ID" value="NZ_NGKA01000002.1"/>
</dbReference>
<dbReference type="SUPFAM" id="SSF56601">
    <property type="entry name" value="beta-lactamase/transpeptidase-like"/>
    <property type="match status" value="1"/>
</dbReference>
<feature type="active site" evidence="7">
    <location>
        <position position="123"/>
    </location>
</feature>
<proteinExistence type="inferred from homology"/>
<keyword evidence="2" id="KW-0732">Signal</keyword>
<dbReference type="PRINTS" id="PR00725">
    <property type="entry name" value="DADACBPTASE1"/>
</dbReference>
<dbReference type="EMBL" id="NGKA01000002">
    <property type="protein sequence ID" value="RSU15233.1"/>
    <property type="molecule type" value="Genomic_DNA"/>
</dbReference>
<keyword evidence="3" id="KW-0378">Hydrolase</keyword>
<evidence type="ECO:0000313" key="12">
    <source>
        <dbReference type="Proteomes" id="UP000287605"/>
    </source>
</evidence>
<dbReference type="PANTHER" id="PTHR21581:SF6">
    <property type="entry name" value="TRAFFICKING PROTEIN PARTICLE COMPLEX SUBUNIT 12"/>
    <property type="match status" value="1"/>
</dbReference>
<evidence type="ECO:0000256" key="5">
    <source>
        <dbReference type="ARBA" id="ARBA00022984"/>
    </source>
</evidence>
<dbReference type="InterPro" id="IPR018044">
    <property type="entry name" value="Peptidase_S11"/>
</dbReference>
<dbReference type="Proteomes" id="UP000287605">
    <property type="component" value="Unassembled WGS sequence"/>
</dbReference>
<evidence type="ECO:0000256" key="7">
    <source>
        <dbReference type="PIRSR" id="PIRSR618044-1"/>
    </source>
</evidence>
<evidence type="ECO:0000256" key="4">
    <source>
        <dbReference type="ARBA" id="ARBA00022960"/>
    </source>
</evidence>
<organism evidence="11 12">
    <name type="scientific">Vagococcus elongatus</name>
    <dbReference type="NCBI Taxonomy" id="180344"/>
    <lineage>
        <taxon>Bacteria</taxon>
        <taxon>Bacillati</taxon>
        <taxon>Bacillota</taxon>
        <taxon>Bacilli</taxon>
        <taxon>Lactobacillales</taxon>
        <taxon>Enterococcaceae</taxon>
        <taxon>Vagococcus</taxon>
    </lineage>
</organism>
<dbReference type="AlphaFoldDB" id="A0A430B4K0"/>
<feature type="domain" description="Peptidase S11 D-alanyl-D-alanine carboxypeptidase A N-terminal" evidence="10">
    <location>
        <begin position="32"/>
        <end position="256"/>
    </location>
</feature>